<dbReference type="InterPro" id="IPR013121">
    <property type="entry name" value="Fe_red_NAD-bd_6"/>
</dbReference>
<keyword evidence="11" id="KW-1185">Reference proteome</keyword>
<dbReference type="OrthoDB" id="167398at2759"/>
<dbReference type="PANTHER" id="PTHR11972">
    <property type="entry name" value="NADPH OXIDASE"/>
    <property type="match status" value="1"/>
</dbReference>
<evidence type="ECO:0000259" key="8">
    <source>
        <dbReference type="Pfam" id="PF01794"/>
    </source>
</evidence>
<keyword evidence="6 7" id="KW-0472">Membrane</keyword>
<feature type="transmembrane region" description="Helical" evidence="7">
    <location>
        <begin position="20"/>
        <end position="45"/>
    </location>
</feature>
<evidence type="ECO:0000256" key="2">
    <source>
        <dbReference type="ARBA" id="ARBA00022692"/>
    </source>
</evidence>
<feature type="transmembrane region" description="Helical" evidence="7">
    <location>
        <begin position="231"/>
        <end position="252"/>
    </location>
</feature>
<dbReference type="PANTHER" id="PTHR11972:SF69">
    <property type="entry name" value="FERRIC REDUCTION OXIDASE 6-RELATED"/>
    <property type="match status" value="1"/>
</dbReference>
<keyword evidence="5" id="KW-0813">Transport</keyword>
<evidence type="ECO:0000256" key="6">
    <source>
        <dbReference type="ARBA" id="ARBA00023136"/>
    </source>
</evidence>
<dbReference type="Pfam" id="PF01794">
    <property type="entry name" value="Ferric_reduct"/>
    <property type="match status" value="1"/>
</dbReference>
<accession>A0A168PHP8</accession>
<keyword evidence="2 7" id="KW-0812">Transmembrane</keyword>
<dbReference type="InterPro" id="IPR039261">
    <property type="entry name" value="FNR_nucleotide-bd"/>
</dbReference>
<dbReference type="GO" id="GO:0006811">
    <property type="term" value="P:monoatomic ion transport"/>
    <property type="evidence" value="ECO:0007669"/>
    <property type="project" value="UniProtKB-KW"/>
</dbReference>
<keyword evidence="3 7" id="KW-1133">Transmembrane helix</keyword>
<dbReference type="SFLD" id="SFLDS00052">
    <property type="entry name" value="Ferric_Reductase_Domain"/>
    <property type="match status" value="1"/>
</dbReference>
<dbReference type="CDD" id="cd06186">
    <property type="entry name" value="NOX_Duox_like_FAD_NADP"/>
    <property type="match status" value="1"/>
</dbReference>
<dbReference type="InterPro" id="IPR050369">
    <property type="entry name" value="RBOH/FRE"/>
</dbReference>
<feature type="domain" description="Ferric oxidoreductase" evidence="8">
    <location>
        <begin position="129"/>
        <end position="246"/>
    </location>
</feature>
<sequence length="604" mass="70639">MVMKHRTFGIFPYIRTWTNFWQLGMAYAFFWWSLFTIYCICYQLNRIRVYNIRKRRLSDKQDIVTDLPGAKLWRRMDRVVRIPYVTEMVSIKIILATTIFSLINLYSILWLIPYEEDPYHPAVIDRRAAFLSMVDWGFVFFFAQRNSILPKLCGWTFEELIPYHRIVARIGFLNLVPHLIYRCIDGYMEQHRIFDAFFKDWEYITGTIATVAFLLMFLTSLEYIRRNHFEVFYYSHIILVIISIIFTCWHYNTCFAFFLPPALLWVADRVVRTYKSWVTKATHIQVDQVAPQTAKQEGIVRIIFANKMLKNFKPGQYVFAAMVLNGRKLWEYGNWHPFTISEIFRSSHTGVGQEIEERIVESGITDETTKLLQKDQQSYSSVCSIDSLPDTLHRRRKFTGTQDDTTMASFHIKALGTKTRDLLNFSSVNSKNLQIYIDGLYGPQLPFQDYPILALFATGIGATPAMSIVQDVLEKRSNGVRTVTTNHIYLTWAIRVTDEIDPFINMFRHWTSLVHAAILPIQLSVSVYVTRMKQGEHELSQLAPFSVFFGERPDVSAEMDKIKSAHAAQHRVWAHVCGSTPFTRTVINEAIEHDFDIHHETFEF</sequence>
<dbReference type="InterPro" id="IPR013130">
    <property type="entry name" value="Fe3_Rdtase_TM_dom"/>
</dbReference>
<evidence type="ECO:0000313" key="11">
    <source>
        <dbReference type="Proteomes" id="UP000077051"/>
    </source>
</evidence>
<evidence type="ECO:0008006" key="12">
    <source>
        <dbReference type="Google" id="ProtNLM"/>
    </source>
</evidence>
<dbReference type="Proteomes" id="UP000077051">
    <property type="component" value="Unassembled WGS sequence"/>
</dbReference>
<dbReference type="GO" id="GO:0005886">
    <property type="term" value="C:plasma membrane"/>
    <property type="evidence" value="ECO:0007669"/>
    <property type="project" value="TreeGrafter"/>
</dbReference>
<dbReference type="SFLD" id="SFLDG01168">
    <property type="entry name" value="Ferric_reductase_subgroup_(FRE"/>
    <property type="match status" value="1"/>
</dbReference>
<feature type="domain" description="Ferric reductase NAD binding" evidence="9">
    <location>
        <begin position="452"/>
        <end position="589"/>
    </location>
</feature>
<gene>
    <name evidence="10" type="ORF">MUCCIDRAFT_77308</name>
</gene>
<evidence type="ECO:0000256" key="7">
    <source>
        <dbReference type="SAM" id="Phobius"/>
    </source>
</evidence>
<evidence type="ECO:0000259" key="9">
    <source>
        <dbReference type="Pfam" id="PF08030"/>
    </source>
</evidence>
<dbReference type="EMBL" id="AMYB01000001">
    <property type="protein sequence ID" value="OAD07751.1"/>
    <property type="molecule type" value="Genomic_DNA"/>
</dbReference>
<feature type="transmembrane region" description="Helical" evidence="7">
    <location>
        <begin position="84"/>
        <end position="112"/>
    </location>
</feature>
<protein>
    <recommendedName>
        <fullName evidence="12">FAD-binding FR-type domain-containing protein</fullName>
    </recommendedName>
</protein>
<keyword evidence="5" id="KW-0406">Ion transport</keyword>
<comment type="caution">
    <text evidence="10">The sequence shown here is derived from an EMBL/GenBank/DDBJ whole genome shotgun (WGS) entry which is preliminary data.</text>
</comment>
<evidence type="ECO:0000256" key="3">
    <source>
        <dbReference type="ARBA" id="ARBA00022989"/>
    </source>
</evidence>
<feature type="transmembrane region" description="Helical" evidence="7">
    <location>
        <begin position="201"/>
        <end position="219"/>
    </location>
</feature>
<evidence type="ECO:0000256" key="4">
    <source>
        <dbReference type="ARBA" id="ARBA00023002"/>
    </source>
</evidence>
<dbReference type="GO" id="GO:0016175">
    <property type="term" value="F:superoxide-generating NAD(P)H oxidase activity"/>
    <property type="evidence" value="ECO:0007669"/>
    <property type="project" value="TreeGrafter"/>
</dbReference>
<evidence type="ECO:0000256" key="5">
    <source>
        <dbReference type="ARBA" id="ARBA00023065"/>
    </source>
</evidence>
<dbReference type="VEuPathDB" id="FungiDB:MUCCIDRAFT_77308"/>
<dbReference type="SUPFAM" id="SSF52343">
    <property type="entry name" value="Ferredoxin reductase-like, C-terminal NADP-linked domain"/>
    <property type="match status" value="1"/>
</dbReference>
<keyword evidence="4" id="KW-0560">Oxidoreductase</keyword>
<evidence type="ECO:0000256" key="1">
    <source>
        <dbReference type="ARBA" id="ARBA00004141"/>
    </source>
</evidence>
<comment type="subcellular location">
    <subcellularLocation>
        <location evidence="1">Membrane</location>
        <topology evidence="1">Multi-pass membrane protein</topology>
    </subcellularLocation>
</comment>
<proteinExistence type="predicted"/>
<dbReference type="AlphaFoldDB" id="A0A168PHP8"/>
<name>A0A168PHP8_MUCCL</name>
<evidence type="ECO:0000313" key="10">
    <source>
        <dbReference type="EMBL" id="OAD07751.1"/>
    </source>
</evidence>
<dbReference type="Gene3D" id="3.40.50.80">
    <property type="entry name" value="Nucleotide-binding domain of ferredoxin-NADP reductase (FNR) module"/>
    <property type="match status" value="1"/>
</dbReference>
<reference evidence="10 11" key="1">
    <citation type="submission" date="2015-06" db="EMBL/GenBank/DDBJ databases">
        <title>Expansion of signal transduction pathways in fungi by whole-genome duplication.</title>
        <authorList>
            <consortium name="DOE Joint Genome Institute"/>
            <person name="Corrochano L.M."/>
            <person name="Kuo A."/>
            <person name="Marcet-Houben M."/>
            <person name="Polaino S."/>
            <person name="Salamov A."/>
            <person name="Villalobos J.M."/>
            <person name="Alvarez M.I."/>
            <person name="Avalos J."/>
            <person name="Benito E.P."/>
            <person name="Benoit I."/>
            <person name="Burger G."/>
            <person name="Camino L.P."/>
            <person name="Canovas D."/>
            <person name="Cerda-Olmedo E."/>
            <person name="Cheng J.-F."/>
            <person name="Dominguez A."/>
            <person name="Elias M."/>
            <person name="Eslava A.P."/>
            <person name="Glaser F."/>
            <person name="Grimwood J."/>
            <person name="Gutierrez G."/>
            <person name="Heitman J."/>
            <person name="Henrissat B."/>
            <person name="Iturriaga E.A."/>
            <person name="Lang B.F."/>
            <person name="Lavin J.L."/>
            <person name="Lee S."/>
            <person name="Li W."/>
            <person name="Lindquist E."/>
            <person name="Lopez-Garcia S."/>
            <person name="Luque E.M."/>
            <person name="Marcos A.T."/>
            <person name="Martin J."/>
            <person name="Mccluskey K."/>
            <person name="Medina H.R."/>
            <person name="Miralles-Duran A."/>
            <person name="Miyazaki A."/>
            <person name="Munoz-Torres E."/>
            <person name="Oguiza J.A."/>
            <person name="Ohm R."/>
            <person name="Olmedo M."/>
            <person name="Orejas M."/>
            <person name="Ortiz-Castellanos L."/>
            <person name="Pisabarro A.G."/>
            <person name="Rodriguez-Romero J."/>
            <person name="Ruiz-Herrera J."/>
            <person name="Ruiz-Vazquez R."/>
            <person name="Sanz C."/>
            <person name="Schackwitz W."/>
            <person name="Schmutz J."/>
            <person name="Shahriari M."/>
            <person name="Shelest E."/>
            <person name="Silva-Franco F."/>
            <person name="Soanes D."/>
            <person name="Syed K."/>
            <person name="Tagua V.G."/>
            <person name="Talbot N.J."/>
            <person name="Thon M."/>
            <person name="De Vries R.P."/>
            <person name="Wiebenga A."/>
            <person name="Yadav J.S."/>
            <person name="Braun E.L."/>
            <person name="Baker S."/>
            <person name="Garre V."/>
            <person name="Horwitz B."/>
            <person name="Torres-Martinez S."/>
            <person name="Idnurm A."/>
            <person name="Herrera-Estrella A."/>
            <person name="Gabaldon T."/>
            <person name="Grigoriev I.V."/>
        </authorList>
    </citation>
    <scope>NUCLEOTIDE SEQUENCE [LARGE SCALE GENOMIC DNA]</scope>
    <source>
        <strain evidence="10 11">CBS 277.49</strain>
    </source>
</reference>
<organism evidence="10 11">
    <name type="scientific">Mucor lusitanicus CBS 277.49</name>
    <dbReference type="NCBI Taxonomy" id="747725"/>
    <lineage>
        <taxon>Eukaryota</taxon>
        <taxon>Fungi</taxon>
        <taxon>Fungi incertae sedis</taxon>
        <taxon>Mucoromycota</taxon>
        <taxon>Mucoromycotina</taxon>
        <taxon>Mucoromycetes</taxon>
        <taxon>Mucorales</taxon>
        <taxon>Mucorineae</taxon>
        <taxon>Mucoraceae</taxon>
        <taxon>Mucor</taxon>
    </lineage>
</organism>
<dbReference type="Pfam" id="PF08030">
    <property type="entry name" value="NAD_binding_6"/>
    <property type="match status" value="1"/>
</dbReference>
<dbReference type="STRING" id="747725.A0A168PHP8"/>